<keyword evidence="6" id="KW-0067">ATP-binding</keyword>
<keyword evidence="4" id="KW-0547">Nucleotide-binding</keyword>
<evidence type="ECO:0000256" key="1">
    <source>
        <dbReference type="ARBA" id="ARBA00012513"/>
    </source>
</evidence>
<proteinExistence type="predicted"/>
<keyword evidence="10" id="KW-1185">Reference proteome</keyword>
<dbReference type="Gene3D" id="1.10.510.10">
    <property type="entry name" value="Transferase(Phosphotransferase) domain 1"/>
    <property type="match status" value="1"/>
</dbReference>
<dbReference type="InterPro" id="IPR000719">
    <property type="entry name" value="Prot_kinase_dom"/>
</dbReference>
<dbReference type="InterPro" id="IPR008271">
    <property type="entry name" value="Ser/Thr_kinase_AS"/>
</dbReference>
<dbReference type="EC" id="2.7.11.1" evidence="1"/>
<name>A0A137YT69_9ACTN</name>
<dbReference type="PROSITE" id="PS50011">
    <property type="entry name" value="PROTEIN_KINASE_DOM"/>
    <property type="match status" value="1"/>
</dbReference>
<gene>
    <name evidence="9" type="ORF">AXK61_10665</name>
</gene>
<evidence type="ECO:0000256" key="2">
    <source>
        <dbReference type="ARBA" id="ARBA00022527"/>
    </source>
</evidence>
<reference evidence="9 10" key="1">
    <citation type="submission" date="2016-02" db="EMBL/GenBank/DDBJ databases">
        <authorList>
            <person name="Teng J.L."/>
            <person name="Tang Y."/>
            <person name="Huang Y."/>
            <person name="Guo F."/>
            <person name="Wei W."/>
            <person name="Chen J.H."/>
            <person name="Wong S.Y."/>
            <person name="Lau S.K."/>
            <person name="Woo P.C."/>
        </authorList>
    </citation>
    <scope>NUCLEOTIDE SEQUENCE [LARGE SCALE GENOMIC DNA]</scope>
    <source>
        <strain evidence="9 10">JCM 13375</strain>
    </source>
</reference>
<accession>A0A137YT69</accession>
<organism evidence="9 10">
    <name type="scientific">Tsukamurella pseudospumae</name>
    <dbReference type="NCBI Taxonomy" id="239498"/>
    <lineage>
        <taxon>Bacteria</taxon>
        <taxon>Bacillati</taxon>
        <taxon>Actinomycetota</taxon>
        <taxon>Actinomycetes</taxon>
        <taxon>Mycobacteriales</taxon>
        <taxon>Tsukamurellaceae</taxon>
        <taxon>Tsukamurella</taxon>
    </lineage>
</organism>
<dbReference type="RefSeq" id="WP_068747035.1">
    <property type="nucleotide sequence ID" value="NZ_LSRE01000050.1"/>
</dbReference>
<evidence type="ECO:0000256" key="5">
    <source>
        <dbReference type="ARBA" id="ARBA00022777"/>
    </source>
</evidence>
<dbReference type="Gene3D" id="3.30.200.20">
    <property type="entry name" value="Phosphorylase Kinase, domain 1"/>
    <property type="match status" value="1"/>
</dbReference>
<keyword evidence="5" id="KW-0418">Kinase</keyword>
<dbReference type="InterPro" id="IPR011009">
    <property type="entry name" value="Kinase-like_dom_sf"/>
</dbReference>
<dbReference type="SUPFAM" id="SSF56112">
    <property type="entry name" value="Protein kinase-like (PK-like)"/>
    <property type="match status" value="1"/>
</dbReference>
<dbReference type="Proteomes" id="UP000070409">
    <property type="component" value="Unassembled WGS sequence"/>
</dbReference>
<evidence type="ECO:0000256" key="4">
    <source>
        <dbReference type="ARBA" id="ARBA00022741"/>
    </source>
</evidence>
<dbReference type="PROSITE" id="PS00108">
    <property type="entry name" value="PROTEIN_KINASE_ST"/>
    <property type="match status" value="1"/>
</dbReference>
<evidence type="ECO:0000256" key="6">
    <source>
        <dbReference type="ARBA" id="ARBA00022840"/>
    </source>
</evidence>
<comment type="caution">
    <text evidence="9">The sequence shown here is derived from an EMBL/GenBank/DDBJ whole genome shotgun (WGS) entry which is preliminary data.</text>
</comment>
<dbReference type="SMART" id="SM00220">
    <property type="entry name" value="S_TKc"/>
    <property type="match status" value="1"/>
</dbReference>
<evidence type="ECO:0000259" key="8">
    <source>
        <dbReference type="PROSITE" id="PS50011"/>
    </source>
</evidence>
<keyword evidence="2" id="KW-0723">Serine/threonine-protein kinase</keyword>
<keyword evidence="3" id="KW-0808">Transferase</keyword>
<evidence type="ECO:0000256" key="3">
    <source>
        <dbReference type="ARBA" id="ARBA00022679"/>
    </source>
</evidence>
<dbReference type="PANTHER" id="PTHR43289">
    <property type="entry name" value="MITOGEN-ACTIVATED PROTEIN KINASE KINASE KINASE 20-RELATED"/>
    <property type="match status" value="1"/>
</dbReference>
<protein>
    <recommendedName>
        <fullName evidence="1">non-specific serine/threonine protein kinase</fullName>
        <ecNumber evidence="1">2.7.11.1</ecNumber>
    </recommendedName>
</protein>
<sequence length="434" mass="46588">MDLREGGEFAGYRVVRKLGAGGMGQVWLVENPNLRRLEAMKVVSTSGAGDDFARRFTTEAQTAAGLDHPNIVTVYAYGIESDAAWFTMSHLEGEDLVRAGALPPAEVATIVERVADAVDYANSRGVIHRDIKPANIIVRRDLTGLIVRVTVLDFGIAKLMDGTHLTATNAFIGTLTYAPPESLTGGGVVPQSDQYSLAATAYQLLTGRPPFAGQNPGALMMAHITGPTPHVGDADPALTPLNDVIARALAKEPLQRFRTSRKFSEELTAAVARMSHATLSPSEQPDPRDVPTMMRAPASSTPPIPLGATRVDPAPTDDRTVDDATIRQIVELLVAQGSQYWQSLHGEFQSVGERHQSASVTMATSSGTFRVPVTARVQQLLTRHRYRGGSDTGARWNTLTIDASPAHGVTVRLDDSDISQLPPAEVAPTWWTSG</sequence>
<feature type="domain" description="Protein kinase" evidence="8">
    <location>
        <begin position="12"/>
        <end position="279"/>
    </location>
</feature>
<evidence type="ECO:0000313" key="10">
    <source>
        <dbReference type="Proteomes" id="UP000070409"/>
    </source>
</evidence>
<feature type="region of interest" description="Disordered" evidence="7">
    <location>
        <begin position="275"/>
        <end position="318"/>
    </location>
</feature>
<dbReference type="PANTHER" id="PTHR43289:SF6">
    <property type="entry name" value="SERINE_THREONINE-PROTEIN KINASE NEKL-3"/>
    <property type="match status" value="1"/>
</dbReference>
<dbReference type="EMBL" id="LSRE01000050">
    <property type="protein sequence ID" value="KXO89077.1"/>
    <property type="molecule type" value="Genomic_DNA"/>
</dbReference>
<dbReference type="CDD" id="cd14014">
    <property type="entry name" value="STKc_PknB_like"/>
    <property type="match status" value="1"/>
</dbReference>
<dbReference type="Pfam" id="PF00069">
    <property type="entry name" value="Pkinase"/>
    <property type="match status" value="1"/>
</dbReference>
<evidence type="ECO:0000256" key="7">
    <source>
        <dbReference type="SAM" id="MobiDB-lite"/>
    </source>
</evidence>
<evidence type="ECO:0000313" key="9">
    <source>
        <dbReference type="EMBL" id="KXO89077.1"/>
    </source>
</evidence>